<dbReference type="Proteomes" id="UP000265566">
    <property type="component" value="Chromosome 8"/>
</dbReference>
<dbReference type="EMBL" id="PSQE01000008">
    <property type="protein sequence ID" value="RHN39429.1"/>
    <property type="molecule type" value="Genomic_DNA"/>
</dbReference>
<comment type="caution">
    <text evidence="1">The sequence shown here is derived from an EMBL/GenBank/DDBJ whole genome shotgun (WGS) entry which is preliminary data.</text>
</comment>
<gene>
    <name evidence="1" type="ORF">MtrunA17_Chr8g0343711</name>
</gene>
<accession>A0A396GDA4</accession>
<evidence type="ECO:0000313" key="1">
    <source>
        <dbReference type="EMBL" id="RHN39429.1"/>
    </source>
</evidence>
<sequence length="40" mass="4797">MLEEEPKKDNFCFLIYHQPPLFFFASTRQFNEIIGSVFVL</sequence>
<name>A0A396GDA4_MEDTR</name>
<proteinExistence type="predicted"/>
<protein>
    <submittedName>
        <fullName evidence="1">Uncharacterized protein</fullName>
    </submittedName>
</protein>
<organism evidence="1">
    <name type="scientific">Medicago truncatula</name>
    <name type="common">Barrel medic</name>
    <name type="synonym">Medicago tribuloides</name>
    <dbReference type="NCBI Taxonomy" id="3880"/>
    <lineage>
        <taxon>Eukaryota</taxon>
        <taxon>Viridiplantae</taxon>
        <taxon>Streptophyta</taxon>
        <taxon>Embryophyta</taxon>
        <taxon>Tracheophyta</taxon>
        <taxon>Spermatophyta</taxon>
        <taxon>Magnoliopsida</taxon>
        <taxon>eudicotyledons</taxon>
        <taxon>Gunneridae</taxon>
        <taxon>Pentapetalae</taxon>
        <taxon>rosids</taxon>
        <taxon>fabids</taxon>
        <taxon>Fabales</taxon>
        <taxon>Fabaceae</taxon>
        <taxon>Papilionoideae</taxon>
        <taxon>50 kb inversion clade</taxon>
        <taxon>NPAAA clade</taxon>
        <taxon>Hologalegina</taxon>
        <taxon>IRL clade</taxon>
        <taxon>Trifolieae</taxon>
        <taxon>Medicago</taxon>
    </lineage>
</organism>
<dbReference type="AlphaFoldDB" id="A0A396GDA4"/>
<reference evidence="1" key="1">
    <citation type="journal article" date="2018" name="Nat. Plants">
        <title>Whole-genome landscape of Medicago truncatula symbiotic genes.</title>
        <authorList>
            <person name="Pecrix Y."/>
            <person name="Gamas P."/>
            <person name="Carrere S."/>
        </authorList>
    </citation>
    <scope>NUCLEOTIDE SEQUENCE</scope>
    <source>
        <tissue evidence="1">Leaves</tissue>
    </source>
</reference>
<dbReference type="Gramene" id="rna45451">
    <property type="protein sequence ID" value="RHN39429.1"/>
    <property type="gene ID" value="gene45451"/>
</dbReference>